<dbReference type="InterPro" id="IPR006571">
    <property type="entry name" value="TLDc_dom"/>
</dbReference>
<dbReference type="AlphaFoldDB" id="A0A397S000"/>
<protein>
    <recommendedName>
        <fullName evidence="1">TLDc domain-containing protein</fullName>
    </recommendedName>
</protein>
<comment type="caution">
    <text evidence="2">The sequence shown here is derived from an EMBL/GenBank/DDBJ whole genome shotgun (WGS) entry which is preliminary data.</text>
</comment>
<dbReference type="OrthoDB" id="2425988at2759"/>
<dbReference type="Gene3D" id="1.25.40.420">
    <property type="match status" value="1"/>
</dbReference>
<gene>
    <name evidence="2" type="ORF">C1645_839871</name>
</gene>
<evidence type="ECO:0000313" key="3">
    <source>
        <dbReference type="Proteomes" id="UP000265703"/>
    </source>
</evidence>
<dbReference type="Pfam" id="PF07534">
    <property type="entry name" value="TLD"/>
    <property type="match status" value="1"/>
</dbReference>
<name>A0A397S000_9GLOM</name>
<organism evidence="2 3">
    <name type="scientific">Glomus cerebriforme</name>
    <dbReference type="NCBI Taxonomy" id="658196"/>
    <lineage>
        <taxon>Eukaryota</taxon>
        <taxon>Fungi</taxon>
        <taxon>Fungi incertae sedis</taxon>
        <taxon>Mucoromycota</taxon>
        <taxon>Glomeromycotina</taxon>
        <taxon>Glomeromycetes</taxon>
        <taxon>Glomerales</taxon>
        <taxon>Glomeraceae</taxon>
        <taxon>Glomus</taxon>
    </lineage>
</organism>
<reference evidence="2 3" key="1">
    <citation type="submission" date="2018-06" db="EMBL/GenBank/DDBJ databases">
        <title>Comparative genomics reveals the genomic features of Rhizophagus irregularis, R. cerebriforme, R. diaphanum and Gigaspora rosea, and their symbiotic lifestyle signature.</title>
        <authorList>
            <person name="Morin E."/>
            <person name="San Clemente H."/>
            <person name="Chen E.C.H."/>
            <person name="De La Providencia I."/>
            <person name="Hainaut M."/>
            <person name="Kuo A."/>
            <person name="Kohler A."/>
            <person name="Murat C."/>
            <person name="Tang N."/>
            <person name="Roy S."/>
            <person name="Loubradou J."/>
            <person name="Henrissat B."/>
            <person name="Grigoriev I.V."/>
            <person name="Corradi N."/>
            <person name="Roux C."/>
            <person name="Martin F.M."/>
        </authorList>
    </citation>
    <scope>NUCLEOTIDE SEQUENCE [LARGE SCALE GENOMIC DNA]</scope>
    <source>
        <strain evidence="2 3">DAOM 227022</strain>
    </source>
</reference>
<keyword evidence="3" id="KW-1185">Reference proteome</keyword>
<proteinExistence type="predicted"/>
<sequence>MVYHHDIFINIQKSCLESICIEPEILSKSVKFINLSAPSLEIILKRDDLLLNEIEVWENLIKWELAQEKILDDDVSKWNQEKFNIFGRILYKFIPLIRFYYISSEDYYYKVKPYEQILSKELREDILKFYLVPRYKSPLNKYEPRYSKKINVDSVLINQNHIEIFAKWIDKIEGNPNYSFNNLPYKFNLILRGSRDGFDHASFHNKCNNKGANIVVIKIKNSDQIVGGYNPLDWEGFGLKNTRNSFLFSFSDYRNFDSGKISKIINNNYSAAVISDPDWGPVFGKCSKGKYSNGSHDLCMHGDGKWSSYPYCYRDIGIPRNYFDIDDYEVFQVEKKILFEEYNHDI</sequence>
<accession>A0A397S000</accession>
<dbReference type="PROSITE" id="PS51886">
    <property type="entry name" value="TLDC"/>
    <property type="match status" value="1"/>
</dbReference>
<evidence type="ECO:0000259" key="1">
    <source>
        <dbReference type="PROSITE" id="PS51886"/>
    </source>
</evidence>
<evidence type="ECO:0000313" key="2">
    <source>
        <dbReference type="EMBL" id="RIA79810.1"/>
    </source>
</evidence>
<dbReference type="EMBL" id="QKYT01001137">
    <property type="protein sequence ID" value="RIA79810.1"/>
    <property type="molecule type" value="Genomic_DNA"/>
</dbReference>
<dbReference type="Proteomes" id="UP000265703">
    <property type="component" value="Unassembled WGS sequence"/>
</dbReference>
<feature type="domain" description="TLDc" evidence="1">
    <location>
        <begin position="155"/>
        <end position="334"/>
    </location>
</feature>